<sequence length="22" mass="2551">MIVEAMSPPYEIRHSAYVGLRM</sequence>
<dbReference type="EMBL" id="CAJVAX010000017">
    <property type="protein sequence ID" value="CAG7639732.1"/>
    <property type="molecule type" value="Genomic_DNA"/>
</dbReference>
<evidence type="ECO:0000313" key="2">
    <source>
        <dbReference type="Proteomes" id="UP001153328"/>
    </source>
</evidence>
<name>A0A9W4H0W1_9ACTN</name>
<proteinExistence type="predicted"/>
<accession>A0A9W4H0W1</accession>
<dbReference type="Proteomes" id="UP001153328">
    <property type="component" value="Unassembled WGS sequence"/>
</dbReference>
<protein>
    <submittedName>
        <fullName evidence="1">Uncharacterized protein</fullName>
    </submittedName>
</protein>
<comment type="caution">
    <text evidence="1">The sequence shown here is derived from an EMBL/GenBank/DDBJ whole genome shotgun (WGS) entry which is preliminary data.</text>
</comment>
<gene>
    <name evidence="1" type="ORF">SBRY_30358</name>
</gene>
<dbReference type="AlphaFoldDB" id="A0A9W4H0W1"/>
<evidence type="ECO:0000313" key="1">
    <source>
        <dbReference type="EMBL" id="CAG7639732.1"/>
    </source>
</evidence>
<organism evidence="1 2">
    <name type="scientific">Actinacidiphila bryophytorum</name>
    <dbReference type="NCBI Taxonomy" id="1436133"/>
    <lineage>
        <taxon>Bacteria</taxon>
        <taxon>Bacillati</taxon>
        <taxon>Actinomycetota</taxon>
        <taxon>Actinomycetes</taxon>
        <taxon>Kitasatosporales</taxon>
        <taxon>Streptomycetaceae</taxon>
        <taxon>Actinacidiphila</taxon>
    </lineage>
</organism>
<reference evidence="1" key="1">
    <citation type="submission" date="2021-06" db="EMBL/GenBank/DDBJ databases">
        <authorList>
            <person name="Arsene-Ploetze F."/>
        </authorList>
    </citation>
    <scope>NUCLEOTIDE SEQUENCE</scope>
    <source>
        <strain evidence="1">SBRY1</strain>
    </source>
</reference>
<keyword evidence="2" id="KW-1185">Reference proteome</keyword>